<gene>
    <name evidence="3" type="ORF">CATMQ487_05450</name>
</gene>
<keyword evidence="4" id="KW-1185">Reference proteome</keyword>
<feature type="compositionally biased region" description="Low complexity" evidence="1">
    <location>
        <begin position="193"/>
        <end position="220"/>
    </location>
</feature>
<evidence type="ECO:0000256" key="1">
    <source>
        <dbReference type="SAM" id="MobiDB-lite"/>
    </source>
</evidence>
<feature type="domain" description="SHOCT" evidence="2">
    <location>
        <begin position="234"/>
        <end position="261"/>
    </location>
</feature>
<organism evidence="3 4">
    <name type="scientific">Sphaerotilus microaerophilus</name>
    <dbReference type="NCBI Taxonomy" id="2914710"/>
    <lineage>
        <taxon>Bacteria</taxon>
        <taxon>Pseudomonadati</taxon>
        <taxon>Pseudomonadota</taxon>
        <taxon>Betaproteobacteria</taxon>
        <taxon>Burkholderiales</taxon>
        <taxon>Sphaerotilaceae</taxon>
        <taxon>Sphaerotilus</taxon>
    </lineage>
</organism>
<protein>
    <recommendedName>
        <fullName evidence="2">SHOCT domain-containing protein</fullName>
    </recommendedName>
</protein>
<dbReference type="EMBL" id="AP025730">
    <property type="protein sequence ID" value="BDI03575.1"/>
    <property type="molecule type" value="Genomic_DNA"/>
</dbReference>
<accession>A0ABN6PEY6</accession>
<evidence type="ECO:0000313" key="4">
    <source>
        <dbReference type="Proteomes" id="UP001057498"/>
    </source>
</evidence>
<evidence type="ECO:0000313" key="3">
    <source>
        <dbReference type="EMBL" id="BDI03575.1"/>
    </source>
</evidence>
<evidence type="ECO:0000259" key="2">
    <source>
        <dbReference type="Pfam" id="PF09851"/>
    </source>
</evidence>
<feature type="region of interest" description="Disordered" evidence="1">
    <location>
        <begin position="185"/>
        <end position="223"/>
    </location>
</feature>
<reference evidence="3" key="1">
    <citation type="submission" date="2022-04" db="EMBL/GenBank/DDBJ databases">
        <title>Whole genome sequence of Sphaerotilus sp. FB-5.</title>
        <authorList>
            <person name="Takeda M."/>
            <person name="Narihara S."/>
            <person name="Akimoto M."/>
            <person name="Akimoto R."/>
            <person name="Nishiyashiki S."/>
            <person name="Murakami T."/>
        </authorList>
    </citation>
    <scope>NUCLEOTIDE SEQUENCE</scope>
    <source>
        <strain evidence="3">FB-5</strain>
    </source>
</reference>
<name>A0ABN6PEY6_9BURK</name>
<dbReference type="Proteomes" id="UP001057498">
    <property type="component" value="Chromosome"/>
</dbReference>
<dbReference type="InterPro" id="IPR018649">
    <property type="entry name" value="SHOCT"/>
</dbReference>
<dbReference type="Pfam" id="PF09851">
    <property type="entry name" value="SHOCT"/>
    <property type="match status" value="1"/>
</dbReference>
<proteinExistence type="predicted"/>
<sequence>MDFLYTRGAPPRADNAGAQPRVWKVGEFSALRLVDAEPGSAGARHPVVLGAERWRALLAQVELRGDGDRRTALFSADELADLTPVLARAMAVAGPGDDLLLLSSARRGNLLSAPLSVTARLFVQDRQLNLIVHDTRRDAYSEFRAVQRVPAFEFGSRRAASPARLHVDGAAQLRRGDWVAWPLDGEPAPPARVQPGAPAPAAAAAAGTPPAAAPAANALPTKPRDAAFYAEQEERLRGLQRLRDAGLLSEEEFQRKRRAILDSL</sequence>